<dbReference type="Gene3D" id="3.80.10.10">
    <property type="entry name" value="Ribonuclease Inhibitor"/>
    <property type="match status" value="1"/>
</dbReference>
<name>A0A3S3NJ50_9ACAR</name>
<dbReference type="AlphaFoldDB" id="A0A3S3NJ50"/>
<dbReference type="SUPFAM" id="SSF52047">
    <property type="entry name" value="RNI-like"/>
    <property type="match status" value="1"/>
</dbReference>
<accession>A0A3S3NJ50</accession>
<evidence type="ECO:0000313" key="1">
    <source>
        <dbReference type="EMBL" id="RWS03693.1"/>
    </source>
</evidence>
<gene>
    <name evidence="1" type="ORF">B4U79_18409</name>
</gene>
<reference evidence="1 2" key="1">
    <citation type="journal article" date="2018" name="Gigascience">
        <title>Genomes of trombidid mites reveal novel predicted allergens and laterally-transferred genes associated with secondary metabolism.</title>
        <authorList>
            <person name="Dong X."/>
            <person name="Chaisiri K."/>
            <person name="Xia D."/>
            <person name="Armstrong S.D."/>
            <person name="Fang Y."/>
            <person name="Donnelly M.J."/>
            <person name="Kadowaki T."/>
            <person name="McGarry J.W."/>
            <person name="Darby A.C."/>
            <person name="Makepeace B.L."/>
        </authorList>
    </citation>
    <scope>NUCLEOTIDE SEQUENCE [LARGE SCALE GENOMIC DNA]</scope>
    <source>
        <strain evidence="1">UoL-WK</strain>
    </source>
</reference>
<protein>
    <submittedName>
        <fullName evidence="1">Uncharacterized protein</fullName>
    </submittedName>
</protein>
<dbReference type="EMBL" id="NCKU01006254">
    <property type="protein sequence ID" value="RWS03693.1"/>
    <property type="molecule type" value="Genomic_DNA"/>
</dbReference>
<dbReference type="InterPro" id="IPR032675">
    <property type="entry name" value="LRR_dom_sf"/>
</dbReference>
<keyword evidence="2" id="KW-1185">Reference proteome</keyword>
<evidence type="ECO:0000313" key="2">
    <source>
        <dbReference type="Proteomes" id="UP000285301"/>
    </source>
</evidence>
<sequence>MRRRKKQITIENLEDLKNLEIISLQCPQVKVIEFTAYEPFFSEALSILKRNLKCIEHMKLDEGFSYENLFQITQLFDLKSLRLEMSILSEMNGITDNCLSTLLSRLSKLEALHLVYFDTFQFRNTINSLSSMHYLKDLTLDCIEISKNEFSFLLKEKGKSLERLCVVNEMALDDASFYLQAIFDNCTKLEFLHFSFVYSQVTNFIIVNIPTLIELSLFLTHCKLSRESDGLQNLQKLRLSIEEQTNAEFFHLLSLCPALKSLSIKIASSLRPSEKTIEAIASLINLKMIEFEAFEHLDYVIQIITSIQNCRHFVFRKPLPEAFFLRIIEAFEEIANKRSNESFILKLYSRRDLLRPLPPNLKIKYLVDK</sequence>
<dbReference type="Proteomes" id="UP000285301">
    <property type="component" value="Unassembled WGS sequence"/>
</dbReference>
<comment type="caution">
    <text evidence="1">The sequence shown here is derived from an EMBL/GenBank/DDBJ whole genome shotgun (WGS) entry which is preliminary data.</text>
</comment>
<organism evidence="1 2">
    <name type="scientific">Dinothrombium tinctorium</name>
    <dbReference type="NCBI Taxonomy" id="1965070"/>
    <lineage>
        <taxon>Eukaryota</taxon>
        <taxon>Metazoa</taxon>
        <taxon>Ecdysozoa</taxon>
        <taxon>Arthropoda</taxon>
        <taxon>Chelicerata</taxon>
        <taxon>Arachnida</taxon>
        <taxon>Acari</taxon>
        <taxon>Acariformes</taxon>
        <taxon>Trombidiformes</taxon>
        <taxon>Prostigmata</taxon>
        <taxon>Anystina</taxon>
        <taxon>Parasitengona</taxon>
        <taxon>Trombidioidea</taxon>
        <taxon>Trombidiidae</taxon>
        <taxon>Dinothrombium</taxon>
    </lineage>
</organism>
<proteinExistence type="predicted"/>